<accession>B5CV59</accession>
<dbReference type="AlphaFoldDB" id="B5CV59"/>
<dbReference type="Proteomes" id="UP000003452">
    <property type="component" value="Unassembled WGS sequence"/>
</dbReference>
<comment type="caution">
    <text evidence="1">The sequence shown here is derived from an EMBL/GenBank/DDBJ whole genome shotgun (WGS) entry which is preliminary data.</text>
</comment>
<organism evidence="1 2">
    <name type="scientific">Phocaeicola plebeius (strain DSM 17135 / JCM 12973 / CCUG 54634 / M2)</name>
    <name type="common">Bacteroides plebeius</name>
    <dbReference type="NCBI Taxonomy" id="484018"/>
    <lineage>
        <taxon>Bacteria</taxon>
        <taxon>Pseudomonadati</taxon>
        <taxon>Bacteroidota</taxon>
        <taxon>Bacteroidia</taxon>
        <taxon>Bacteroidales</taxon>
        <taxon>Bacteroidaceae</taxon>
        <taxon>Phocaeicola</taxon>
    </lineage>
</organism>
<evidence type="ECO:0000313" key="2">
    <source>
        <dbReference type="Proteomes" id="UP000003452"/>
    </source>
</evidence>
<gene>
    <name evidence="1" type="ORF">BACPLE_00587</name>
</gene>
<dbReference type="HOGENOM" id="CLU_3265893_0_0_10"/>
<dbReference type="EMBL" id="ABQC02000010">
    <property type="protein sequence ID" value="EDY96910.1"/>
    <property type="molecule type" value="Genomic_DNA"/>
</dbReference>
<evidence type="ECO:0000313" key="1">
    <source>
        <dbReference type="EMBL" id="EDY96910.1"/>
    </source>
</evidence>
<reference evidence="1 2" key="1">
    <citation type="submission" date="2008-08" db="EMBL/GenBank/DDBJ databases">
        <title>Draft genome sequence of Bacteroides plebeius (DSM 17135).</title>
        <authorList>
            <person name="Sudarsanam P."/>
            <person name="Ley R."/>
            <person name="Guruge J."/>
            <person name="Turnbaugh P.J."/>
            <person name="Mahowald M."/>
            <person name="Liep D."/>
            <person name="Gordon J."/>
        </authorList>
    </citation>
    <scope>NUCLEOTIDE SEQUENCE [LARGE SCALE GENOMIC DNA]</scope>
    <source>
        <strain evidence="2">DSM 17135 / JCM 12973 / M2</strain>
    </source>
</reference>
<sequence length="41" mass="5005">MRIVSKQRFMVVYIEEEDIPFQEYPLGIKLIIQDLISWCLF</sequence>
<proteinExistence type="predicted"/>
<reference evidence="1 2" key="2">
    <citation type="submission" date="2008-08" db="EMBL/GenBank/DDBJ databases">
        <authorList>
            <person name="Fulton L."/>
            <person name="Clifton S."/>
            <person name="Fulton B."/>
            <person name="Xu J."/>
            <person name="Minx P."/>
            <person name="Pepin K.H."/>
            <person name="Johnson M."/>
            <person name="Thiruvilangam P."/>
            <person name="Bhonagiri V."/>
            <person name="Nash W.E."/>
            <person name="Mardis E.R."/>
            <person name="Wilson R.K."/>
        </authorList>
    </citation>
    <scope>NUCLEOTIDE SEQUENCE [LARGE SCALE GENOMIC DNA]</scope>
    <source>
        <strain evidence="2">DSM 17135 / JCM 12973 / M2</strain>
    </source>
</reference>
<name>B5CV59_PHOPM</name>
<protein>
    <submittedName>
        <fullName evidence="1">Uncharacterized protein</fullName>
    </submittedName>
</protein>